<organism evidence="9 10">
    <name type="scientific">Gracilibacillus halophilus YIM-C55.5</name>
    <dbReference type="NCBI Taxonomy" id="1308866"/>
    <lineage>
        <taxon>Bacteria</taxon>
        <taxon>Bacillati</taxon>
        <taxon>Bacillota</taxon>
        <taxon>Bacilli</taxon>
        <taxon>Bacillales</taxon>
        <taxon>Bacillaceae</taxon>
        <taxon>Gracilibacillus</taxon>
    </lineage>
</organism>
<dbReference type="RefSeq" id="WP_003464249.1">
    <property type="nucleotide sequence ID" value="NZ_APML01000010.1"/>
</dbReference>
<evidence type="ECO:0000256" key="1">
    <source>
        <dbReference type="ARBA" id="ARBA00004651"/>
    </source>
</evidence>
<evidence type="ECO:0000313" key="10">
    <source>
        <dbReference type="Proteomes" id="UP000012283"/>
    </source>
</evidence>
<feature type="transmembrane region" description="Helical" evidence="8">
    <location>
        <begin position="106"/>
        <end position="128"/>
    </location>
</feature>
<reference evidence="9 10" key="1">
    <citation type="submission" date="2013-03" db="EMBL/GenBank/DDBJ databases">
        <title>Draft genome sequence of Gracibacillus halophilus YIM-C55.5, a moderately halophilic and thermophilic organism from the Xiaochaidamu salt lake.</title>
        <authorList>
            <person name="Sugumar T."/>
            <person name="Polireddy D.R."/>
            <person name="Antony A."/>
            <person name="Madhava Y.R."/>
            <person name="Sivakumar N."/>
        </authorList>
    </citation>
    <scope>NUCLEOTIDE SEQUENCE [LARGE SCALE GENOMIC DNA]</scope>
    <source>
        <strain evidence="9 10">YIM-C55.5</strain>
    </source>
</reference>
<keyword evidence="6 8" id="KW-1133">Transmembrane helix</keyword>
<dbReference type="eggNOG" id="COG2891">
    <property type="taxonomic scope" value="Bacteria"/>
</dbReference>
<accession>N4WCF1</accession>
<gene>
    <name evidence="9" type="ORF">J416_02826</name>
</gene>
<dbReference type="EMBL" id="APML01000010">
    <property type="protein sequence ID" value="ENH97953.1"/>
    <property type="molecule type" value="Genomic_DNA"/>
</dbReference>
<evidence type="ECO:0000256" key="4">
    <source>
        <dbReference type="ARBA" id="ARBA00022692"/>
    </source>
</evidence>
<dbReference type="STRING" id="1308866.J416_02826"/>
<feature type="transmembrane region" description="Helical" evidence="8">
    <location>
        <begin position="38"/>
        <end position="54"/>
    </location>
</feature>
<name>N4WCF1_9BACI</name>
<dbReference type="Proteomes" id="UP000012283">
    <property type="component" value="Unassembled WGS sequence"/>
</dbReference>
<protein>
    <submittedName>
        <fullName evidence="9">Cell-shape determining protein</fullName>
    </submittedName>
</protein>
<comment type="subcellular location">
    <subcellularLocation>
        <location evidence="1">Cell membrane</location>
        <topology evidence="1">Multi-pass membrane protein</topology>
    </subcellularLocation>
</comment>
<dbReference type="OrthoDB" id="1653857at2"/>
<dbReference type="GO" id="GO:0008360">
    <property type="term" value="P:regulation of cell shape"/>
    <property type="evidence" value="ECO:0007669"/>
    <property type="project" value="UniProtKB-KW"/>
</dbReference>
<dbReference type="PATRIC" id="fig|1308866.3.peg.574"/>
<evidence type="ECO:0000256" key="2">
    <source>
        <dbReference type="ARBA" id="ARBA00007776"/>
    </source>
</evidence>
<evidence type="ECO:0000256" key="8">
    <source>
        <dbReference type="SAM" id="Phobius"/>
    </source>
</evidence>
<dbReference type="InterPro" id="IPR007227">
    <property type="entry name" value="Cell_shape_determining_MreD"/>
</dbReference>
<keyword evidence="7 8" id="KW-0472">Membrane</keyword>
<comment type="caution">
    <text evidence="9">The sequence shown here is derived from an EMBL/GenBank/DDBJ whole genome shotgun (WGS) entry which is preliminary data.</text>
</comment>
<feature type="transmembrane region" description="Helical" evidence="8">
    <location>
        <begin position="140"/>
        <end position="164"/>
    </location>
</feature>
<keyword evidence="4 8" id="KW-0812">Transmembrane</keyword>
<evidence type="ECO:0000256" key="5">
    <source>
        <dbReference type="ARBA" id="ARBA00022960"/>
    </source>
</evidence>
<evidence type="ECO:0000256" key="3">
    <source>
        <dbReference type="ARBA" id="ARBA00022475"/>
    </source>
</evidence>
<keyword evidence="5" id="KW-0133">Cell shape</keyword>
<comment type="similarity">
    <text evidence="2">Belongs to the MreD family.</text>
</comment>
<dbReference type="AlphaFoldDB" id="N4WCF1"/>
<dbReference type="NCBIfam" id="TIGR03426">
    <property type="entry name" value="shape_MreD"/>
    <property type="match status" value="1"/>
</dbReference>
<evidence type="ECO:0000256" key="7">
    <source>
        <dbReference type="ARBA" id="ARBA00023136"/>
    </source>
</evidence>
<dbReference type="GO" id="GO:0005886">
    <property type="term" value="C:plasma membrane"/>
    <property type="evidence" value="ECO:0007669"/>
    <property type="project" value="UniProtKB-SubCell"/>
</dbReference>
<feature type="transmembrane region" description="Helical" evidence="8">
    <location>
        <begin position="83"/>
        <end position="99"/>
    </location>
</feature>
<evidence type="ECO:0000313" key="9">
    <source>
        <dbReference type="EMBL" id="ENH97953.1"/>
    </source>
</evidence>
<dbReference type="Pfam" id="PF04093">
    <property type="entry name" value="MreD"/>
    <property type="match status" value="1"/>
</dbReference>
<evidence type="ECO:0000256" key="6">
    <source>
        <dbReference type="ARBA" id="ARBA00022989"/>
    </source>
</evidence>
<keyword evidence="10" id="KW-1185">Reference proteome</keyword>
<sequence length="180" mass="21587">MNRWISFILPFLCLLLIVLEGSMSMIFQQTQLWDDAFVISHWVLLFLVYIAVFFDQEHTYYALAFAVIFGTIVDIVYTEVIGVYLFAYTAVIYVIKGFMRWFHQNFYVAMILSFFSIVVADLSIYFLYKLLQVHQESWEIYWQSRLIPTIVWNMLSSILFYLLFAKRLSNWSYIKFEKSD</sequence>
<feature type="transmembrane region" description="Helical" evidence="8">
    <location>
        <begin position="61"/>
        <end position="77"/>
    </location>
</feature>
<keyword evidence="3" id="KW-1003">Cell membrane</keyword>
<proteinExistence type="inferred from homology"/>